<dbReference type="GeneID" id="68290523"/>
<feature type="compositionally biased region" description="Basic and acidic residues" evidence="1">
    <location>
        <begin position="212"/>
        <end position="237"/>
    </location>
</feature>
<feature type="compositionally biased region" description="Low complexity" evidence="1">
    <location>
        <begin position="434"/>
        <end position="470"/>
    </location>
</feature>
<dbReference type="EMBL" id="BOLY01000003">
    <property type="protein sequence ID" value="GIZ41649.1"/>
    <property type="molecule type" value="Genomic_DNA"/>
</dbReference>
<proteinExistence type="predicted"/>
<feature type="compositionally biased region" description="Acidic residues" evidence="1">
    <location>
        <begin position="525"/>
        <end position="550"/>
    </location>
</feature>
<keyword evidence="3" id="KW-1185">Reference proteome</keyword>
<comment type="caution">
    <text evidence="2">The sequence shown here is derived from an EMBL/GenBank/DDBJ whole genome shotgun (WGS) entry which is preliminary data.</text>
</comment>
<evidence type="ECO:0000256" key="1">
    <source>
        <dbReference type="SAM" id="MobiDB-lite"/>
    </source>
</evidence>
<feature type="region of interest" description="Disordered" evidence="1">
    <location>
        <begin position="133"/>
        <end position="550"/>
    </location>
</feature>
<accession>A0A9P3CCD1</accession>
<dbReference type="Proteomes" id="UP000825890">
    <property type="component" value="Unassembled WGS sequence"/>
</dbReference>
<feature type="compositionally biased region" description="Basic and acidic residues" evidence="1">
    <location>
        <begin position="246"/>
        <end position="257"/>
    </location>
</feature>
<reference evidence="2 3" key="1">
    <citation type="submission" date="2021-01" db="EMBL/GenBank/DDBJ databases">
        <title>Cercospora kikuchii MAFF 305040 whole genome shotgun sequence.</title>
        <authorList>
            <person name="Kashiwa T."/>
            <person name="Suzuki T."/>
        </authorList>
    </citation>
    <scope>NUCLEOTIDE SEQUENCE [LARGE SCALE GENOMIC DNA]</scope>
    <source>
        <strain evidence="2 3">MAFF 305040</strain>
    </source>
</reference>
<feature type="compositionally biased region" description="Basic and acidic residues" evidence="1">
    <location>
        <begin position="133"/>
        <end position="143"/>
    </location>
</feature>
<feature type="compositionally biased region" description="Acidic residues" evidence="1">
    <location>
        <begin position="258"/>
        <end position="272"/>
    </location>
</feature>
<organism evidence="2 3">
    <name type="scientific">Cercospora kikuchii</name>
    <dbReference type="NCBI Taxonomy" id="84275"/>
    <lineage>
        <taxon>Eukaryota</taxon>
        <taxon>Fungi</taxon>
        <taxon>Dikarya</taxon>
        <taxon>Ascomycota</taxon>
        <taxon>Pezizomycotina</taxon>
        <taxon>Dothideomycetes</taxon>
        <taxon>Dothideomycetidae</taxon>
        <taxon>Mycosphaerellales</taxon>
        <taxon>Mycosphaerellaceae</taxon>
        <taxon>Cercospora</taxon>
    </lineage>
</organism>
<sequence length="550" mass="61944">MAPKPTWSEEELRVLLLLYTQWNLSKQRKLVHQVFTTIFPDWKGTQHALHREFSGRFGDGTSPLWYDIDRPNEERQEPYTTEELATNMALFEKITSSVDEATRKELDQFSNRSWPHYLDGDCWRQATADRLRREREERRKKSDGGCGDAGSSKSPAGGEEAGKTGEERPKAKGKEKSNEESQETEPITKAPERTGKGKKKATFGSMGSAEWQQRHIEQRDREQARKEKQAKLQEMKSGRNLRSRRDKVEEFEATIDKDDMEEHEDMEEDDGELFDKPMKPSNPPRTYGTRSKADNRPFGKLKTPSKKPIEISSGDEEDEEDEVEEIPAKVPASTQHSNAKQASKPTPSLRKTRARTAAGSKDGEDAKVMEDDEDAEADQKPTKPPAPARPSRNQSLLSAHLASVDPNKIGKPVAPGKPDDEEEEQGENEIMQDPARPSAATRASSRQKVPSTPAVTSPRRTRARAASTISESNDEKEDNVEQTPAKPPAITRASRFRQTKSTHVASTRQTRSTAQRSGSTHDTAESDEEEIPPFEEDEELRDVPEESEDE</sequence>
<dbReference type="OrthoDB" id="3648932at2759"/>
<dbReference type="AlphaFoldDB" id="A0A9P3CCD1"/>
<dbReference type="RefSeq" id="XP_044656136.1">
    <property type="nucleotide sequence ID" value="XM_044800201.1"/>
</dbReference>
<evidence type="ECO:0000313" key="3">
    <source>
        <dbReference type="Proteomes" id="UP000825890"/>
    </source>
</evidence>
<feature type="compositionally biased region" description="Basic and acidic residues" evidence="1">
    <location>
        <begin position="160"/>
        <end position="179"/>
    </location>
</feature>
<evidence type="ECO:0000313" key="2">
    <source>
        <dbReference type="EMBL" id="GIZ41649.1"/>
    </source>
</evidence>
<name>A0A9P3CCD1_9PEZI</name>
<gene>
    <name evidence="2" type="ORF">CKM354_000494800</name>
</gene>
<feature type="compositionally biased region" description="Polar residues" evidence="1">
    <location>
        <begin position="332"/>
        <end position="346"/>
    </location>
</feature>
<feature type="compositionally biased region" description="Polar residues" evidence="1">
    <location>
        <begin position="501"/>
        <end position="521"/>
    </location>
</feature>
<feature type="compositionally biased region" description="Acidic residues" evidence="1">
    <location>
        <begin position="313"/>
        <end position="325"/>
    </location>
</feature>
<protein>
    <submittedName>
        <fullName evidence="2">Uncharacterized protein</fullName>
    </submittedName>
</protein>